<gene>
    <name evidence="1" type="ORF">NARC_10338</name>
</gene>
<name>A0A557SZA1_9ARCH</name>
<protein>
    <submittedName>
        <fullName evidence="1">Uncharacterized protein</fullName>
    </submittedName>
</protein>
<accession>A0A557SZA1</accession>
<dbReference type="Proteomes" id="UP000315289">
    <property type="component" value="Unassembled WGS sequence"/>
</dbReference>
<dbReference type="AlphaFoldDB" id="A0A557SZA1"/>
<dbReference type="EMBL" id="VOAH01000001">
    <property type="protein sequence ID" value="TVP41932.1"/>
    <property type="molecule type" value="Genomic_DNA"/>
</dbReference>
<keyword evidence="2" id="KW-1185">Reference proteome</keyword>
<proteinExistence type="predicted"/>
<comment type="caution">
    <text evidence="1">The sequence shown here is derived from an EMBL/GenBank/DDBJ whole genome shotgun (WGS) entry which is preliminary data.</text>
</comment>
<reference evidence="1 2" key="1">
    <citation type="journal article" date="2019" name="Front. Microbiol.">
        <title>Ammonia Oxidation by the Arctic Terrestrial Thaumarchaeote Candidatus Nitrosocosmicus arcticus Is Stimulated by Increasing Temperatures.</title>
        <authorList>
            <person name="Alves R.J.E."/>
            <person name="Kerou M."/>
            <person name="Zappe A."/>
            <person name="Bittner R."/>
            <person name="Abby S.S."/>
            <person name="Schmidt H.A."/>
            <person name="Pfeifer K."/>
            <person name="Schleper C."/>
        </authorList>
    </citation>
    <scope>NUCLEOTIDE SEQUENCE [LARGE SCALE GENOMIC DNA]</scope>
    <source>
        <strain evidence="1 2">Kfb</strain>
    </source>
</reference>
<sequence length="68" mass="7878">MRQYHCVPLAALLFQDPGDQIMVIIYEIDYNIVGLNDVSLILTFVDYHPLSELLVSYQIPLVECTRKH</sequence>
<evidence type="ECO:0000313" key="2">
    <source>
        <dbReference type="Proteomes" id="UP000315289"/>
    </source>
</evidence>
<evidence type="ECO:0000313" key="1">
    <source>
        <dbReference type="EMBL" id="TVP41932.1"/>
    </source>
</evidence>
<organism evidence="1 2">
    <name type="scientific">Candidatus Nitrosocosmicus arcticus</name>
    <dbReference type="NCBI Taxonomy" id="2035267"/>
    <lineage>
        <taxon>Archaea</taxon>
        <taxon>Nitrososphaerota</taxon>
        <taxon>Nitrososphaeria</taxon>
        <taxon>Nitrososphaerales</taxon>
        <taxon>Nitrososphaeraceae</taxon>
        <taxon>Candidatus Nitrosocosmicus</taxon>
    </lineage>
</organism>